<proteinExistence type="predicted"/>
<feature type="region of interest" description="Disordered" evidence="1">
    <location>
        <begin position="1"/>
        <end position="43"/>
    </location>
</feature>
<gene>
    <name evidence="2" type="ORF">DEBURN_LOCUS11445</name>
</gene>
<reference evidence="2" key="1">
    <citation type="submission" date="2021-06" db="EMBL/GenBank/DDBJ databases">
        <authorList>
            <person name="Kallberg Y."/>
            <person name="Tangrot J."/>
            <person name="Rosling A."/>
        </authorList>
    </citation>
    <scope>NUCLEOTIDE SEQUENCE</scope>
    <source>
        <strain evidence="2">AZ414A</strain>
    </source>
</reference>
<name>A0A9N9DWH1_9GLOM</name>
<keyword evidence="3" id="KW-1185">Reference proteome</keyword>
<dbReference type="Proteomes" id="UP000789706">
    <property type="component" value="Unassembled WGS sequence"/>
</dbReference>
<evidence type="ECO:0000313" key="2">
    <source>
        <dbReference type="EMBL" id="CAG8650606.1"/>
    </source>
</evidence>
<organism evidence="2 3">
    <name type="scientific">Diversispora eburnea</name>
    <dbReference type="NCBI Taxonomy" id="1213867"/>
    <lineage>
        <taxon>Eukaryota</taxon>
        <taxon>Fungi</taxon>
        <taxon>Fungi incertae sedis</taxon>
        <taxon>Mucoromycota</taxon>
        <taxon>Glomeromycotina</taxon>
        <taxon>Glomeromycetes</taxon>
        <taxon>Diversisporales</taxon>
        <taxon>Diversisporaceae</taxon>
        <taxon>Diversispora</taxon>
    </lineage>
</organism>
<sequence length="62" mass="6992">EINSSEGNKNDTESDNLDSIESEDKESNSESESESNNDNDKDILDEILVMMRDLLVETELNV</sequence>
<dbReference type="AlphaFoldDB" id="A0A9N9DWH1"/>
<comment type="caution">
    <text evidence="2">The sequence shown here is derived from an EMBL/GenBank/DDBJ whole genome shotgun (WGS) entry which is preliminary data.</text>
</comment>
<evidence type="ECO:0000256" key="1">
    <source>
        <dbReference type="SAM" id="MobiDB-lite"/>
    </source>
</evidence>
<feature type="non-terminal residue" evidence="2">
    <location>
        <position position="62"/>
    </location>
</feature>
<evidence type="ECO:0000313" key="3">
    <source>
        <dbReference type="Proteomes" id="UP000789706"/>
    </source>
</evidence>
<feature type="compositionally biased region" description="Acidic residues" evidence="1">
    <location>
        <begin position="13"/>
        <end position="37"/>
    </location>
</feature>
<accession>A0A9N9DWH1</accession>
<dbReference type="EMBL" id="CAJVPK010006409">
    <property type="protein sequence ID" value="CAG8650606.1"/>
    <property type="molecule type" value="Genomic_DNA"/>
</dbReference>
<protein>
    <submittedName>
        <fullName evidence="2">5946_t:CDS:1</fullName>
    </submittedName>
</protein>
<feature type="non-terminal residue" evidence="2">
    <location>
        <position position="1"/>
    </location>
</feature>